<dbReference type="Pfam" id="PF13193">
    <property type="entry name" value="AMP-binding_C"/>
    <property type="match status" value="1"/>
</dbReference>
<reference evidence="5 6" key="1">
    <citation type="submission" date="2017-12" db="EMBL/GenBank/DDBJ databases">
        <title>Phylogenetic diversity of female urinary microbiome.</title>
        <authorList>
            <person name="Thomas-White K."/>
            <person name="Wolfe A.J."/>
        </authorList>
    </citation>
    <scope>NUCLEOTIDE SEQUENCE [LARGE SCALE GENOMIC DNA]</scope>
    <source>
        <strain evidence="5 6">UMB0777</strain>
    </source>
</reference>
<dbReference type="PANTHER" id="PTHR43201">
    <property type="entry name" value="ACYL-COA SYNTHETASE"/>
    <property type="match status" value="1"/>
</dbReference>
<evidence type="ECO:0000313" key="5">
    <source>
        <dbReference type="EMBL" id="PKZ62862.1"/>
    </source>
</evidence>
<name>A0A2I1R162_9ACTN</name>
<dbReference type="RefSeq" id="WP_101823065.1">
    <property type="nucleotide sequence ID" value="NZ_PKJC01000041.1"/>
</dbReference>
<dbReference type="Gene3D" id="3.40.50.12780">
    <property type="entry name" value="N-terminal domain of ligase-like"/>
    <property type="match status" value="1"/>
</dbReference>
<dbReference type="Proteomes" id="UP000234662">
    <property type="component" value="Unassembled WGS sequence"/>
</dbReference>
<dbReference type="Pfam" id="PF00501">
    <property type="entry name" value="AMP-binding"/>
    <property type="match status" value="1"/>
</dbReference>
<dbReference type="PANTHER" id="PTHR43201:SF5">
    <property type="entry name" value="MEDIUM-CHAIN ACYL-COA LIGASE ACSF2, MITOCHONDRIAL"/>
    <property type="match status" value="1"/>
</dbReference>
<evidence type="ECO:0000259" key="3">
    <source>
        <dbReference type="Pfam" id="PF00501"/>
    </source>
</evidence>
<comment type="caution">
    <text evidence="5">The sequence shown here is derived from an EMBL/GenBank/DDBJ whole genome shotgun (WGS) entry which is preliminary data.</text>
</comment>
<evidence type="ECO:0000256" key="1">
    <source>
        <dbReference type="ARBA" id="ARBA00006432"/>
    </source>
</evidence>
<accession>A0A2I1R162</accession>
<dbReference type="GO" id="GO:0031956">
    <property type="term" value="F:medium-chain fatty acid-CoA ligase activity"/>
    <property type="evidence" value="ECO:0007669"/>
    <property type="project" value="TreeGrafter"/>
</dbReference>
<gene>
    <name evidence="5" type="ORF">CYJ73_24880</name>
</gene>
<sequence>MSWHTIASREPRSLALVDGATSITFGELRSVVARITSAFDALDVARGQTVAVVLPNCWELIAVELAALSTERYFLPVNNHLTADEIGYILRDSNPSLLITSTELLPVIEAAARSAGGGIIDRIYTTGTSGRRFDHIWIGRSDVDPVGRRAGSIIYYSSGTTGRPKGIRRELTGTTPEQESRKSVDAWAQLGLQPGPGVHGVVAPLYHAAPNGMALGALARGVTLVFSPGRRFDADGFLTFATAIGMTESFMVPTMFARLLRLPTSQREAFDPSHLRCIVHAGAPCPIPVKRQMIEWWGPVVAEFYGSTESSVTTTVTSQEWLDAPGTVGRPRPGCAIEIRDRAGELVPSGEEGTICIIGSPKFEYIGDSAKTRECWEGGRLRLGDIGRVDDEGRLFILDRRSDLILTGGVNVYPAEIELAFHSHPLVQDIVVIGVPDDEWGQRVVAIVQPVDTADMATLATDLAQHAAPVLASFKQPREYVIVDEIPRMPTGKVNRLAVREQLIEG</sequence>
<evidence type="ECO:0000313" key="6">
    <source>
        <dbReference type="Proteomes" id="UP000234662"/>
    </source>
</evidence>
<evidence type="ECO:0000256" key="2">
    <source>
        <dbReference type="ARBA" id="ARBA00022598"/>
    </source>
</evidence>
<dbReference type="InterPro" id="IPR042099">
    <property type="entry name" value="ANL_N_sf"/>
</dbReference>
<dbReference type="Gene3D" id="3.30.300.30">
    <property type="match status" value="1"/>
</dbReference>
<evidence type="ECO:0000259" key="4">
    <source>
        <dbReference type="Pfam" id="PF13193"/>
    </source>
</evidence>
<dbReference type="PROSITE" id="PS00455">
    <property type="entry name" value="AMP_BINDING"/>
    <property type="match status" value="1"/>
</dbReference>
<proteinExistence type="inferred from homology"/>
<comment type="similarity">
    <text evidence="1">Belongs to the ATP-dependent AMP-binding enzyme family.</text>
</comment>
<feature type="domain" description="AMP-binding enzyme C-terminal" evidence="4">
    <location>
        <begin position="416"/>
        <end position="493"/>
    </location>
</feature>
<dbReference type="InterPro" id="IPR000873">
    <property type="entry name" value="AMP-dep_synth/lig_dom"/>
</dbReference>
<dbReference type="InterPro" id="IPR045851">
    <property type="entry name" value="AMP-bd_C_sf"/>
</dbReference>
<dbReference type="SUPFAM" id="SSF56801">
    <property type="entry name" value="Acetyl-CoA synthetase-like"/>
    <property type="match status" value="1"/>
</dbReference>
<dbReference type="InterPro" id="IPR025110">
    <property type="entry name" value="AMP-bd_C"/>
</dbReference>
<dbReference type="AlphaFoldDB" id="A0A2I1R162"/>
<dbReference type="EMBL" id="PKJC01000041">
    <property type="protein sequence ID" value="PKZ62862.1"/>
    <property type="molecule type" value="Genomic_DNA"/>
</dbReference>
<dbReference type="GO" id="GO:0006631">
    <property type="term" value="P:fatty acid metabolic process"/>
    <property type="evidence" value="ECO:0007669"/>
    <property type="project" value="TreeGrafter"/>
</dbReference>
<protein>
    <submittedName>
        <fullName evidence="5">Acyl-CoA synthetase</fullName>
    </submittedName>
</protein>
<dbReference type="InterPro" id="IPR020845">
    <property type="entry name" value="AMP-binding_CS"/>
</dbReference>
<keyword evidence="2" id="KW-0436">Ligase</keyword>
<feature type="domain" description="AMP-dependent synthetase/ligase" evidence="3">
    <location>
        <begin position="7"/>
        <end position="359"/>
    </location>
</feature>
<organism evidence="5 6">
    <name type="scientific">Gordonia terrae</name>
    <dbReference type="NCBI Taxonomy" id="2055"/>
    <lineage>
        <taxon>Bacteria</taxon>
        <taxon>Bacillati</taxon>
        <taxon>Actinomycetota</taxon>
        <taxon>Actinomycetes</taxon>
        <taxon>Mycobacteriales</taxon>
        <taxon>Gordoniaceae</taxon>
        <taxon>Gordonia</taxon>
    </lineage>
</organism>